<evidence type="ECO:0008006" key="2">
    <source>
        <dbReference type="Google" id="ProtNLM"/>
    </source>
</evidence>
<organism evidence="1">
    <name type="scientific">marine sediment metagenome</name>
    <dbReference type="NCBI Taxonomy" id="412755"/>
    <lineage>
        <taxon>unclassified sequences</taxon>
        <taxon>metagenomes</taxon>
        <taxon>ecological metagenomes</taxon>
    </lineage>
</organism>
<gene>
    <name evidence="1" type="ORF">LCGC14_1067600</name>
</gene>
<name>A0A0F9MJ70_9ZZZZ</name>
<accession>A0A0F9MJ70</accession>
<comment type="caution">
    <text evidence="1">The sequence shown here is derived from an EMBL/GenBank/DDBJ whole genome shotgun (WGS) entry which is preliminary data.</text>
</comment>
<protein>
    <recommendedName>
        <fullName evidence="2">Lipoprotein</fullName>
    </recommendedName>
</protein>
<reference evidence="1" key="1">
    <citation type="journal article" date="2015" name="Nature">
        <title>Complex archaea that bridge the gap between prokaryotes and eukaryotes.</title>
        <authorList>
            <person name="Spang A."/>
            <person name="Saw J.H."/>
            <person name="Jorgensen S.L."/>
            <person name="Zaremba-Niedzwiedzka K."/>
            <person name="Martijn J."/>
            <person name="Lind A.E."/>
            <person name="van Eijk R."/>
            <person name="Schleper C."/>
            <person name="Guy L."/>
            <person name="Ettema T.J."/>
        </authorList>
    </citation>
    <scope>NUCLEOTIDE SEQUENCE</scope>
</reference>
<evidence type="ECO:0000313" key="1">
    <source>
        <dbReference type="EMBL" id="KKN07390.1"/>
    </source>
</evidence>
<dbReference type="PROSITE" id="PS51257">
    <property type="entry name" value="PROKAR_LIPOPROTEIN"/>
    <property type="match status" value="1"/>
</dbReference>
<dbReference type="EMBL" id="LAZR01004576">
    <property type="protein sequence ID" value="KKN07390.1"/>
    <property type="molecule type" value="Genomic_DNA"/>
</dbReference>
<proteinExistence type="predicted"/>
<sequence>MRKIFYVFPFLLLLTACGESVEFTIKDKFITDIVMNNEGLIIASNVTNKGYRDLVDPSYKIFIDFDFQGRTFQKTCEIDEVYWRRIQQEQMFQYKMNNAGVACRQLSRALYYNFKQQLEE</sequence>
<dbReference type="AlphaFoldDB" id="A0A0F9MJ70"/>